<dbReference type="STRING" id="227084.SAMN05421855_10612"/>
<dbReference type="AlphaFoldDB" id="A0A1G7IHL6"/>
<proteinExistence type="predicted"/>
<protein>
    <submittedName>
        <fullName evidence="1">Uncharacterized protein</fullName>
    </submittedName>
</protein>
<organism evidence="1 2">
    <name type="scientific">Ulvibacter litoralis</name>
    <dbReference type="NCBI Taxonomy" id="227084"/>
    <lineage>
        <taxon>Bacteria</taxon>
        <taxon>Pseudomonadati</taxon>
        <taxon>Bacteroidota</taxon>
        <taxon>Flavobacteriia</taxon>
        <taxon>Flavobacteriales</taxon>
        <taxon>Flavobacteriaceae</taxon>
        <taxon>Ulvibacter</taxon>
    </lineage>
</organism>
<reference evidence="1 2" key="1">
    <citation type="submission" date="2016-10" db="EMBL/GenBank/DDBJ databases">
        <authorList>
            <person name="de Groot N.N."/>
        </authorList>
    </citation>
    <scope>NUCLEOTIDE SEQUENCE [LARGE SCALE GENOMIC DNA]</scope>
    <source>
        <strain evidence="1 2">DSM 16195</strain>
    </source>
</reference>
<sequence>MESLINVLNLKYLKVEYINNQNVVILVDNEGFEILKGYGNTITDAMNDLHQNLI</sequence>
<dbReference type="EMBL" id="FNBA01000006">
    <property type="protein sequence ID" value="SDF12143.1"/>
    <property type="molecule type" value="Genomic_DNA"/>
</dbReference>
<evidence type="ECO:0000313" key="2">
    <source>
        <dbReference type="Proteomes" id="UP000199321"/>
    </source>
</evidence>
<dbReference type="Proteomes" id="UP000199321">
    <property type="component" value="Unassembled WGS sequence"/>
</dbReference>
<name>A0A1G7IHL6_9FLAO</name>
<dbReference type="RefSeq" id="WP_175445464.1">
    <property type="nucleotide sequence ID" value="NZ_BMWO01000006.1"/>
</dbReference>
<gene>
    <name evidence="1" type="ORF">SAMN05421855_10612</name>
</gene>
<accession>A0A1G7IHL6</accession>
<evidence type="ECO:0000313" key="1">
    <source>
        <dbReference type="EMBL" id="SDF12143.1"/>
    </source>
</evidence>
<keyword evidence="2" id="KW-1185">Reference proteome</keyword>